<evidence type="ECO:0000256" key="2">
    <source>
        <dbReference type="HAMAP-Rule" id="MF_00048"/>
    </source>
</evidence>
<dbReference type="RefSeq" id="WP_369711474.1">
    <property type="nucleotide sequence ID" value="NZ_CP165644.1"/>
</dbReference>
<dbReference type="KEGG" id="lrug:AB8B22_02095"/>
<gene>
    <name evidence="3" type="ORF">AB8B22_02095</name>
</gene>
<accession>A0AB39VH26</accession>
<reference evidence="3" key="1">
    <citation type="submission" date="2024-07" db="EMBL/GenBank/DDBJ databases">
        <authorList>
            <person name="Li X.-J."/>
            <person name="Wang X."/>
        </authorList>
    </citation>
    <scope>NUCLEOTIDE SEQUENCE</scope>
    <source>
        <strain evidence="3">HSP-334</strain>
    </source>
</reference>
<proteinExistence type="inferred from homology"/>
<name>A0AB39VH26_9FUSO</name>
<dbReference type="NCBIfam" id="NF009150">
    <property type="entry name" value="PRK12497.1-3"/>
    <property type="match status" value="1"/>
</dbReference>
<comment type="similarity">
    <text evidence="1 2">Belongs to the UPF0102 family.</text>
</comment>
<evidence type="ECO:0000256" key="1">
    <source>
        <dbReference type="ARBA" id="ARBA00006738"/>
    </source>
</evidence>
<dbReference type="SUPFAM" id="SSF52980">
    <property type="entry name" value="Restriction endonuclease-like"/>
    <property type="match status" value="1"/>
</dbReference>
<sequence>MVKLRNKREIGFKYEKIAKKYLVLQGLVFVEKNFSSRYGEIDLIFKDFENDETLVFVEVKYRKNNSFGKAVEMVTQEKQKKILATSQIYILKNKWNSGVRYDIIGIDSFSNNIEWIKNAF</sequence>
<evidence type="ECO:0000313" key="3">
    <source>
        <dbReference type="EMBL" id="XDU67226.1"/>
    </source>
</evidence>
<dbReference type="EMBL" id="CP165644">
    <property type="protein sequence ID" value="XDU67226.1"/>
    <property type="molecule type" value="Genomic_DNA"/>
</dbReference>
<dbReference type="InterPro" id="IPR011856">
    <property type="entry name" value="tRNA_endonuc-like_dom_sf"/>
</dbReference>
<dbReference type="GO" id="GO:0003676">
    <property type="term" value="F:nucleic acid binding"/>
    <property type="evidence" value="ECO:0007669"/>
    <property type="project" value="InterPro"/>
</dbReference>
<dbReference type="Pfam" id="PF02021">
    <property type="entry name" value="UPF0102"/>
    <property type="match status" value="1"/>
</dbReference>
<dbReference type="InterPro" id="IPR003509">
    <property type="entry name" value="UPF0102_YraN-like"/>
</dbReference>
<dbReference type="NCBIfam" id="TIGR00252">
    <property type="entry name" value="YraN family protein"/>
    <property type="match status" value="1"/>
</dbReference>
<protein>
    <recommendedName>
        <fullName evidence="2">UPF0102 protein AB8B22_02095</fullName>
    </recommendedName>
</protein>
<dbReference type="Gene3D" id="3.40.1350.10">
    <property type="match status" value="1"/>
</dbReference>
<dbReference type="AlphaFoldDB" id="A0AB39VH26"/>
<dbReference type="PANTHER" id="PTHR34039">
    <property type="entry name" value="UPF0102 PROTEIN YRAN"/>
    <property type="match status" value="1"/>
</dbReference>
<dbReference type="HAMAP" id="MF_00048">
    <property type="entry name" value="UPF0102"/>
    <property type="match status" value="1"/>
</dbReference>
<dbReference type="PANTHER" id="PTHR34039:SF1">
    <property type="entry name" value="UPF0102 PROTEIN YRAN"/>
    <property type="match status" value="1"/>
</dbReference>
<organism evidence="3">
    <name type="scientific">Leptotrichia rugosa</name>
    <dbReference type="NCBI Taxonomy" id="3239302"/>
    <lineage>
        <taxon>Bacteria</taxon>
        <taxon>Fusobacteriati</taxon>
        <taxon>Fusobacteriota</taxon>
        <taxon>Fusobacteriia</taxon>
        <taxon>Fusobacteriales</taxon>
        <taxon>Leptotrichiaceae</taxon>
        <taxon>Leptotrichia</taxon>
    </lineage>
</organism>
<dbReference type="InterPro" id="IPR011335">
    <property type="entry name" value="Restrct_endonuc-II-like"/>
</dbReference>